<keyword evidence="9" id="KW-1185">Reference proteome</keyword>
<dbReference type="InterPro" id="IPR039698">
    <property type="entry name" value="Dfg10/SRD5A3"/>
</dbReference>
<dbReference type="Pfam" id="PF02544">
    <property type="entry name" value="Steroid_dh"/>
    <property type="match status" value="1"/>
</dbReference>
<gene>
    <name evidence="8" type="ORF">KP509_08G012000</name>
</gene>
<comment type="pathway">
    <text evidence="2">Protein modification; protein glycosylation.</text>
</comment>
<keyword evidence="3 6" id="KW-0812">Transmembrane</keyword>
<evidence type="ECO:0000313" key="9">
    <source>
        <dbReference type="Proteomes" id="UP000825935"/>
    </source>
</evidence>
<evidence type="ECO:0000259" key="7">
    <source>
        <dbReference type="Pfam" id="PF02544"/>
    </source>
</evidence>
<evidence type="ECO:0000256" key="6">
    <source>
        <dbReference type="SAM" id="Phobius"/>
    </source>
</evidence>
<evidence type="ECO:0000256" key="1">
    <source>
        <dbReference type="ARBA" id="ARBA00004127"/>
    </source>
</evidence>
<feature type="transmembrane region" description="Helical" evidence="6">
    <location>
        <begin position="189"/>
        <end position="208"/>
    </location>
</feature>
<protein>
    <recommendedName>
        <fullName evidence="7">3-oxo-5-alpha-steroid 4-dehydrogenase C-terminal domain-containing protein</fullName>
    </recommendedName>
</protein>
<keyword evidence="5 6" id="KW-0472">Membrane</keyword>
<dbReference type="GO" id="GO:0003865">
    <property type="term" value="F:3-oxo-5-alpha-steroid 4-dehydrogenase activity"/>
    <property type="evidence" value="ECO:0007669"/>
    <property type="project" value="TreeGrafter"/>
</dbReference>
<dbReference type="GO" id="GO:0005783">
    <property type="term" value="C:endoplasmic reticulum"/>
    <property type="evidence" value="ECO:0007669"/>
    <property type="project" value="TreeGrafter"/>
</dbReference>
<comment type="caution">
    <text evidence="8">The sequence shown here is derived from an EMBL/GenBank/DDBJ whole genome shotgun (WGS) entry which is preliminary data.</text>
</comment>
<accession>A0A8T2U3K7</accession>
<feature type="transmembrane region" description="Helical" evidence="6">
    <location>
        <begin position="66"/>
        <end position="91"/>
    </location>
</feature>
<evidence type="ECO:0000256" key="5">
    <source>
        <dbReference type="ARBA" id="ARBA00023136"/>
    </source>
</evidence>
<sequence length="311" mass="35702">MDGLLYFQSSSMETLFPKALWITLMFTMLLTLIPTPLQHFLLPILGRGKIGSPSSLPPILTVPHGFFLHFYILGAVFNGAILLLVLAHIYVEKVLLFGISIEEAWRIVFIISLFELQVLRRLYESLYLSKFSPDAQMHILAYILGLIYYVIAPLSLFPSGVGRTITNTYIAYRHGYTNIKLNDQGQGSLLFLDWSCWIGAAIFMFGWIHQHRCHSILASLRAKDAAKNVSYEYKVPFGDWFEYVSSAHYLAEFVMYFGFIVLTGGRNLDTWLLFAFVVLNLSIAAGHTHKWYKRKFENYPKSRKAIIPFIY</sequence>
<dbReference type="PROSITE" id="PS50244">
    <property type="entry name" value="S5A_REDUCTASE"/>
    <property type="match status" value="1"/>
</dbReference>
<evidence type="ECO:0000256" key="4">
    <source>
        <dbReference type="ARBA" id="ARBA00022989"/>
    </source>
</evidence>
<evidence type="ECO:0000313" key="8">
    <source>
        <dbReference type="EMBL" id="KAH7430731.1"/>
    </source>
</evidence>
<dbReference type="OrthoDB" id="541710at2759"/>
<feature type="transmembrane region" description="Helical" evidence="6">
    <location>
        <begin position="20"/>
        <end position="45"/>
    </location>
</feature>
<dbReference type="InterPro" id="IPR001104">
    <property type="entry name" value="3-oxo-5_a-steroid_4-DH_C"/>
</dbReference>
<comment type="subcellular location">
    <subcellularLocation>
        <location evidence="1">Endomembrane system</location>
        <topology evidence="1">Multi-pass membrane protein</topology>
    </subcellularLocation>
</comment>
<dbReference type="OMA" id="RFYETNF"/>
<dbReference type="PANTHER" id="PTHR14624">
    <property type="entry name" value="DFG10 PROTEIN"/>
    <property type="match status" value="1"/>
</dbReference>
<feature type="transmembrane region" description="Helical" evidence="6">
    <location>
        <begin position="139"/>
        <end position="157"/>
    </location>
</feature>
<feature type="transmembrane region" description="Helical" evidence="6">
    <location>
        <begin position="247"/>
        <end position="265"/>
    </location>
</feature>
<dbReference type="GO" id="GO:0016095">
    <property type="term" value="P:polyprenol catabolic process"/>
    <property type="evidence" value="ECO:0007669"/>
    <property type="project" value="TreeGrafter"/>
</dbReference>
<feature type="domain" description="3-oxo-5-alpha-steroid 4-dehydrogenase C-terminal" evidence="7">
    <location>
        <begin position="190"/>
        <end position="311"/>
    </location>
</feature>
<dbReference type="AlphaFoldDB" id="A0A8T2U3K7"/>
<reference evidence="8" key="1">
    <citation type="submission" date="2021-08" db="EMBL/GenBank/DDBJ databases">
        <title>WGS assembly of Ceratopteris richardii.</title>
        <authorList>
            <person name="Marchant D.B."/>
            <person name="Chen G."/>
            <person name="Jenkins J."/>
            <person name="Shu S."/>
            <person name="Leebens-Mack J."/>
            <person name="Grimwood J."/>
            <person name="Schmutz J."/>
            <person name="Soltis P."/>
            <person name="Soltis D."/>
            <person name="Chen Z.-H."/>
        </authorList>
    </citation>
    <scope>NUCLEOTIDE SEQUENCE</scope>
    <source>
        <strain evidence="8">Whitten #5841</strain>
        <tissue evidence="8">Leaf</tissue>
    </source>
</reference>
<dbReference type="EMBL" id="CM035413">
    <property type="protein sequence ID" value="KAH7430731.1"/>
    <property type="molecule type" value="Genomic_DNA"/>
</dbReference>
<evidence type="ECO:0000256" key="3">
    <source>
        <dbReference type="ARBA" id="ARBA00022692"/>
    </source>
</evidence>
<keyword evidence="4 6" id="KW-1133">Transmembrane helix</keyword>
<dbReference type="PANTHER" id="PTHR14624:SF0">
    <property type="entry name" value="POLYPRENOL REDUCTASE"/>
    <property type="match status" value="1"/>
</dbReference>
<dbReference type="GO" id="GO:0006488">
    <property type="term" value="P:dolichol-linked oligosaccharide biosynthetic process"/>
    <property type="evidence" value="ECO:0007669"/>
    <property type="project" value="InterPro"/>
</dbReference>
<feature type="transmembrane region" description="Helical" evidence="6">
    <location>
        <begin position="103"/>
        <end position="119"/>
    </location>
</feature>
<dbReference type="Proteomes" id="UP000825935">
    <property type="component" value="Chromosome 8"/>
</dbReference>
<organism evidence="8 9">
    <name type="scientific">Ceratopteris richardii</name>
    <name type="common">Triangle waterfern</name>
    <dbReference type="NCBI Taxonomy" id="49495"/>
    <lineage>
        <taxon>Eukaryota</taxon>
        <taxon>Viridiplantae</taxon>
        <taxon>Streptophyta</taxon>
        <taxon>Embryophyta</taxon>
        <taxon>Tracheophyta</taxon>
        <taxon>Polypodiopsida</taxon>
        <taxon>Polypodiidae</taxon>
        <taxon>Polypodiales</taxon>
        <taxon>Pteridineae</taxon>
        <taxon>Pteridaceae</taxon>
        <taxon>Parkerioideae</taxon>
        <taxon>Ceratopteris</taxon>
    </lineage>
</organism>
<proteinExistence type="predicted"/>
<name>A0A8T2U3K7_CERRI</name>
<evidence type="ECO:0000256" key="2">
    <source>
        <dbReference type="ARBA" id="ARBA00004922"/>
    </source>
</evidence>
<feature type="transmembrane region" description="Helical" evidence="6">
    <location>
        <begin position="271"/>
        <end position="292"/>
    </location>
</feature>